<evidence type="ECO:0000313" key="1">
    <source>
        <dbReference type="Ensembl" id="ENSCCAP00000030947.1"/>
    </source>
</evidence>
<name>A0A2K5RS24_CEBIM</name>
<dbReference type="Ensembl" id="ENSCCAT00000048697.1">
    <property type="protein sequence ID" value="ENSCCAP00000030947.1"/>
    <property type="gene ID" value="ENSCCAG00000033528.1"/>
</dbReference>
<dbReference type="AlphaFoldDB" id="A0A2K5RS24"/>
<evidence type="ECO:0000313" key="2">
    <source>
        <dbReference type="Proteomes" id="UP000233040"/>
    </source>
</evidence>
<protein>
    <submittedName>
        <fullName evidence="1">Uncharacterized protein</fullName>
    </submittedName>
</protein>
<proteinExistence type="predicted"/>
<organism evidence="1 2">
    <name type="scientific">Cebus imitator</name>
    <name type="common">Panamanian white-faced capuchin</name>
    <name type="synonym">Cebus capucinus imitator</name>
    <dbReference type="NCBI Taxonomy" id="2715852"/>
    <lineage>
        <taxon>Eukaryota</taxon>
        <taxon>Metazoa</taxon>
        <taxon>Chordata</taxon>
        <taxon>Craniata</taxon>
        <taxon>Vertebrata</taxon>
        <taxon>Euteleostomi</taxon>
        <taxon>Mammalia</taxon>
        <taxon>Eutheria</taxon>
        <taxon>Euarchontoglires</taxon>
        <taxon>Primates</taxon>
        <taxon>Haplorrhini</taxon>
        <taxon>Platyrrhini</taxon>
        <taxon>Cebidae</taxon>
        <taxon>Cebinae</taxon>
        <taxon>Cebus</taxon>
    </lineage>
</organism>
<reference evidence="1" key="2">
    <citation type="submission" date="2025-09" db="UniProtKB">
        <authorList>
            <consortium name="Ensembl"/>
        </authorList>
    </citation>
    <scope>IDENTIFICATION</scope>
</reference>
<dbReference type="Proteomes" id="UP000233040">
    <property type="component" value="Unassembled WGS sequence"/>
</dbReference>
<sequence length="41" mass="4949">MYTSGKYRKIYMDLRFNGKMKCQCPMKTILLVKELNIVKMM</sequence>
<reference evidence="1" key="1">
    <citation type="submission" date="2025-08" db="UniProtKB">
        <authorList>
            <consortium name="Ensembl"/>
        </authorList>
    </citation>
    <scope>IDENTIFICATION</scope>
</reference>
<keyword evidence="2" id="KW-1185">Reference proteome</keyword>
<accession>A0A2K5RS24</accession>